<keyword evidence="3" id="KW-1185">Reference proteome</keyword>
<reference evidence="2" key="1">
    <citation type="submission" date="2021-01" db="EMBL/GenBank/DDBJ databases">
        <authorList>
            <consortium name="Genoscope - CEA"/>
            <person name="William W."/>
        </authorList>
    </citation>
    <scope>NUCLEOTIDE SEQUENCE</scope>
</reference>
<dbReference type="Pfam" id="PF00134">
    <property type="entry name" value="Cyclin_N"/>
    <property type="match status" value="1"/>
</dbReference>
<gene>
    <name evidence="2" type="ORF">POCTA_138.1.T1190067</name>
</gene>
<dbReference type="AlphaFoldDB" id="A0A8S1XE76"/>
<sequence>MFNSISVFIKISQILGLTLFSFFNKLFLFSNLLKNDTSSYLVFYFEIIKYKILPYLFFDVSILFSNSSKSLNSRPKNKKLFQQSQSFKDSIKTLELAVIYKDTYLNCFNIGSQYLGLLGISAYSIASKFNETEAVGQIKLQNNLGSDLYHERNTMSSKFRYCNPQNFSCIIQQSDYLVAIGVSIDESILSLIMFILMDFEICKHRRLFQHLLFSILIGLEQHFYGQGTICHLVDNNEISMAQNQFNLDKLEKDDTEGIQQNSGNIKKNIQKKRLNKVKLISMNCLS</sequence>
<proteinExistence type="predicted"/>
<protein>
    <recommendedName>
        <fullName evidence="1">Cyclin N-terminal domain-containing protein</fullName>
    </recommendedName>
</protein>
<dbReference type="Proteomes" id="UP000683925">
    <property type="component" value="Unassembled WGS sequence"/>
</dbReference>
<dbReference type="EMBL" id="CAJJDP010000119">
    <property type="protein sequence ID" value="CAD8199354.1"/>
    <property type="molecule type" value="Genomic_DNA"/>
</dbReference>
<dbReference type="InterPro" id="IPR006671">
    <property type="entry name" value="Cyclin_N"/>
</dbReference>
<evidence type="ECO:0000313" key="2">
    <source>
        <dbReference type="EMBL" id="CAD8199354.1"/>
    </source>
</evidence>
<feature type="domain" description="Cyclin N-terminal" evidence="1">
    <location>
        <begin position="80"/>
        <end position="135"/>
    </location>
</feature>
<organism evidence="2 3">
    <name type="scientific">Paramecium octaurelia</name>
    <dbReference type="NCBI Taxonomy" id="43137"/>
    <lineage>
        <taxon>Eukaryota</taxon>
        <taxon>Sar</taxon>
        <taxon>Alveolata</taxon>
        <taxon>Ciliophora</taxon>
        <taxon>Intramacronucleata</taxon>
        <taxon>Oligohymenophorea</taxon>
        <taxon>Peniculida</taxon>
        <taxon>Parameciidae</taxon>
        <taxon>Paramecium</taxon>
    </lineage>
</organism>
<name>A0A8S1XE76_PAROT</name>
<dbReference type="OrthoDB" id="5590282at2759"/>
<evidence type="ECO:0000313" key="3">
    <source>
        <dbReference type="Proteomes" id="UP000683925"/>
    </source>
</evidence>
<evidence type="ECO:0000259" key="1">
    <source>
        <dbReference type="Pfam" id="PF00134"/>
    </source>
</evidence>
<accession>A0A8S1XE76</accession>
<comment type="caution">
    <text evidence="2">The sequence shown here is derived from an EMBL/GenBank/DDBJ whole genome shotgun (WGS) entry which is preliminary data.</text>
</comment>